<dbReference type="EMBL" id="JAACNO010001483">
    <property type="protein sequence ID" value="KAF4140206.1"/>
    <property type="molecule type" value="Genomic_DNA"/>
</dbReference>
<sequence>MWGNHITRYFIDQRGSTILRSYSRDLASLDRFTFGTAYGQIITIDKDCVRAALDAVRQVRRSNGAVARRLEELEQNLVTREGILQVIQANVAPPSPISAHDPNRLLNTENIGHAR</sequence>
<dbReference type="Proteomes" id="UP000704712">
    <property type="component" value="Unassembled WGS sequence"/>
</dbReference>
<evidence type="ECO:0000313" key="2">
    <source>
        <dbReference type="EMBL" id="KAF4140206.1"/>
    </source>
</evidence>
<reference evidence="2" key="1">
    <citation type="submission" date="2020-03" db="EMBL/GenBank/DDBJ databases">
        <title>Hybrid Assembly of Korean Phytophthora infestans isolates.</title>
        <authorList>
            <person name="Prokchorchik M."/>
            <person name="Lee Y."/>
            <person name="Seo J."/>
            <person name="Cho J.-H."/>
            <person name="Park Y.-E."/>
            <person name="Jang D.-C."/>
            <person name="Im J.-S."/>
            <person name="Choi J.-G."/>
            <person name="Park H.-J."/>
            <person name="Lee G.-B."/>
            <person name="Lee Y.-G."/>
            <person name="Hong S.-Y."/>
            <person name="Cho K."/>
            <person name="Sohn K.H."/>
        </authorList>
    </citation>
    <scope>NUCLEOTIDE SEQUENCE</scope>
    <source>
        <strain evidence="2">KR_2_A2</strain>
    </source>
</reference>
<feature type="region of interest" description="Disordered" evidence="1">
    <location>
        <begin position="93"/>
        <end position="115"/>
    </location>
</feature>
<proteinExistence type="predicted"/>
<accession>A0A8S9UI94</accession>
<gene>
    <name evidence="2" type="ORF">GN958_ATG10601</name>
</gene>
<evidence type="ECO:0000256" key="1">
    <source>
        <dbReference type="SAM" id="MobiDB-lite"/>
    </source>
</evidence>
<name>A0A8S9UI94_PHYIN</name>
<protein>
    <submittedName>
        <fullName evidence="2">Uncharacterized protein</fullName>
    </submittedName>
</protein>
<comment type="caution">
    <text evidence="2">The sequence shown here is derived from an EMBL/GenBank/DDBJ whole genome shotgun (WGS) entry which is preliminary data.</text>
</comment>
<evidence type="ECO:0000313" key="3">
    <source>
        <dbReference type="Proteomes" id="UP000704712"/>
    </source>
</evidence>
<organism evidence="2 3">
    <name type="scientific">Phytophthora infestans</name>
    <name type="common">Potato late blight agent</name>
    <name type="synonym">Botrytis infestans</name>
    <dbReference type="NCBI Taxonomy" id="4787"/>
    <lineage>
        <taxon>Eukaryota</taxon>
        <taxon>Sar</taxon>
        <taxon>Stramenopiles</taxon>
        <taxon>Oomycota</taxon>
        <taxon>Peronosporomycetes</taxon>
        <taxon>Peronosporales</taxon>
        <taxon>Peronosporaceae</taxon>
        <taxon>Phytophthora</taxon>
    </lineage>
</organism>
<feature type="compositionally biased region" description="Polar residues" evidence="1">
    <location>
        <begin position="105"/>
        <end position="115"/>
    </location>
</feature>
<dbReference type="AlphaFoldDB" id="A0A8S9UI94"/>